<proteinExistence type="inferred from homology"/>
<comment type="caution">
    <text evidence="11">Lacks conserved residue(s) required for the propagation of feature annotation.</text>
</comment>
<dbReference type="GO" id="GO:0070402">
    <property type="term" value="F:NADPH binding"/>
    <property type="evidence" value="ECO:0007669"/>
    <property type="project" value="UniProtKB-UniRule"/>
</dbReference>
<evidence type="ECO:0000256" key="7">
    <source>
        <dbReference type="ARBA" id="ARBA00022857"/>
    </source>
</evidence>
<evidence type="ECO:0000256" key="2">
    <source>
        <dbReference type="ARBA" id="ARBA00022490"/>
    </source>
</evidence>
<evidence type="ECO:0000256" key="1">
    <source>
        <dbReference type="ARBA" id="ARBA00001917"/>
    </source>
</evidence>
<keyword evidence="9 11" id="KW-0413">Isomerase</keyword>
<evidence type="ECO:0000256" key="6">
    <source>
        <dbReference type="ARBA" id="ARBA00022842"/>
    </source>
</evidence>
<keyword evidence="7 11" id="KW-0521">NADP</keyword>
<feature type="domain" description="FMN-dependent dehydrogenase" evidence="12">
    <location>
        <begin position="166"/>
        <end position="327"/>
    </location>
</feature>
<evidence type="ECO:0000256" key="10">
    <source>
        <dbReference type="ARBA" id="ARBA00025810"/>
    </source>
</evidence>
<feature type="binding site" evidence="11">
    <location>
        <begin position="64"/>
        <end position="66"/>
    </location>
    <ligand>
        <name>FMN</name>
        <dbReference type="ChEBI" id="CHEBI:58210"/>
    </ligand>
</feature>
<feature type="binding site" evidence="11">
    <location>
        <position position="154"/>
    </location>
    <ligand>
        <name>Mg(2+)</name>
        <dbReference type="ChEBI" id="CHEBI:18420"/>
    </ligand>
</feature>
<gene>
    <name evidence="11" type="primary">fni</name>
    <name evidence="13" type="ORF">SAMN05878443_2172</name>
</gene>
<organism evidence="13 14">
    <name type="scientific">Carnobacterium alterfunditum</name>
    <dbReference type="NCBI Taxonomy" id="28230"/>
    <lineage>
        <taxon>Bacteria</taxon>
        <taxon>Bacillati</taxon>
        <taxon>Bacillota</taxon>
        <taxon>Bacilli</taxon>
        <taxon>Lactobacillales</taxon>
        <taxon>Carnobacteriaceae</taxon>
        <taxon>Carnobacterium</taxon>
    </lineage>
</organism>
<feature type="binding site" evidence="11">
    <location>
        <position position="215"/>
    </location>
    <ligand>
        <name>FMN</name>
        <dbReference type="ChEBI" id="CHEBI:58210"/>
    </ligand>
</feature>
<keyword evidence="4 11" id="KW-0288">FMN</keyword>
<accession>A0A1N6HYF2</accession>
<evidence type="ECO:0000256" key="9">
    <source>
        <dbReference type="ARBA" id="ARBA00023235"/>
    </source>
</evidence>
<comment type="subunit">
    <text evidence="10 11">Homooctamer. Dimer of tetramers.</text>
</comment>
<feature type="binding site" evidence="11">
    <location>
        <begin position="7"/>
        <end position="8"/>
    </location>
    <ligand>
        <name>substrate</name>
    </ligand>
</feature>
<keyword evidence="2 11" id="KW-0963">Cytoplasm</keyword>
<dbReference type="STRING" id="28230.SAMN05878443_2172"/>
<comment type="catalytic activity">
    <reaction evidence="11">
        <text>isopentenyl diphosphate = dimethylallyl diphosphate</text>
        <dbReference type="Rhea" id="RHEA:23284"/>
        <dbReference type="ChEBI" id="CHEBI:57623"/>
        <dbReference type="ChEBI" id="CHEBI:128769"/>
        <dbReference type="EC" id="5.3.3.2"/>
    </reaction>
</comment>
<comment type="subcellular location">
    <subcellularLocation>
        <location evidence="11">Cytoplasm</location>
    </subcellularLocation>
</comment>
<dbReference type="GO" id="GO:0000287">
    <property type="term" value="F:magnesium ion binding"/>
    <property type="evidence" value="ECO:0007669"/>
    <property type="project" value="UniProtKB-UniRule"/>
</dbReference>
<dbReference type="GO" id="GO:0016491">
    <property type="term" value="F:oxidoreductase activity"/>
    <property type="evidence" value="ECO:0007669"/>
    <property type="project" value="InterPro"/>
</dbReference>
<name>A0A1N6HYF2_9LACT</name>
<comment type="cofactor">
    <cofactor evidence="11">
        <name>NADPH</name>
        <dbReference type="ChEBI" id="CHEBI:57783"/>
    </cofactor>
</comment>
<evidence type="ECO:0000256" key="4">
    <source>
        <dbReference type="ARBA" id="ARBA00022643"/>
    </source>
</evidence>
<comment type="cofactor">
    <cofactor evidence="11">
        <name>Mg(2+)</name>
        <dbReference type="ChEBI" id="CHEBI:18420"/>
    </cofactor>
</comment>
<comment type="cofactor">
    <cofactor evidence="1 11">
        <name>FMN</name>
        <dbReference type="ChEBI" id="CHEBI:58210"/>
    </cofactor>
</comment>
<evidence type="ECO:0000256" key="8">
    <source>
        <dbReference type="ARBA" id="ARBA00023229"/>
    </source>
</evidence>
<evidence type="ECO:0000256" key="11">
    <source>
        <dbReference type="HAMAP-Rule" id="MF_00354"/>
    </source>
</evidence>
<dbReference type="GO" id="GO:0008299">
    <property type="term" value="P:isoprenoid biosynthetic process"/>
    <property type="evidence" value="ECO:0007669"/>
    <property type="project" value="UniProtKB-UniRule"/>
</dbReference>
<keyword evidence="14" id="KW-1185">Reference proteome</keyword>
<dbReference type="Proteomes" id="UP000184758">
    <property type="component" value="Unassembled WGS sequence"/>
</dbReference>
<dbReference type="CDD" id="cd02811">
    <property type="entry name" value="IDI-2_FMN"/>
    <property type="match status" value="1"/>
</dbReference>
<feature type="binding site" evidence="11">
    <location>
        <position position="94"/>
    </location>
    <ligand>
        <name>FMN</name>
        <dbReference type="ChEBI" id="CHEBI:58210"/>
    </ligand>
</feature>
<feature type="binding site" evidence="11">
    <location>
        <position position="123"/>
    </location>
    <ligand>
        <name>FMN</name>
        <dbReference type="ChEBI" id="CHEBI:58210"/>
    </ligand>
</feature>
<feature type="binding site" evidence="11">
    <location>
        <begin position="282"/>
        <end position="283"/>
    </location>
    <ligand>
        <name>FMN</name>
        <dbReference type="ChEBI" id="CHEBI:58210"/>
    </ligand>
</feature>
<dbReference type="HAMAP" id="MF_00354">
    <property type="entry name" value="Idi_2"/>
    <property type="match status" value="1"/>
</dbReference>
<keyword evidence="5 11" id="KW-0479">Metal-binding</keyword>
<dbReference type="GO" id="GO:0004452">
    <property type="term" value="F:isopentenyl-diphosphate delta-isomerase activity"/>
    <property type="evidence" value="ECO:0007669"/>
    <property type="project" value="UniProtKB-UniRule"/>
</dbReference>
<keyword evidence="8 11" id="KW-0414">Isoprene biosynthesis</keyword>
<dbReference type="InterPro" id="IPR011179">
    <property type="entry name" value="IPdP_isomerase"/>
</dbReference>
<feature type="binding site" evidence="11">
    <location>
        <position position="185"/>
    </location>
    <ligand>
        <name>FMN</name>
        <dbReference type="ChEBI" id="CHEBI:58210"/>
    </ligand>
</feature>
<dbReference type="Gene3D" id="3.20.20.70">
    <property type="entry name" value="Aldolase class I"/>
    <property type="match status" value="1"/>
</dbReference>
<protein>
    <recommendedName>
        <fullName evidence="11">Isopentenyl-diphosphate delta-isomerase</fullName>
        <shortName evidence="11">IPP isomerase</shortName>
        <ecNumber evidence="11">5.3.3.2</ecNumber>
    </recommendedName>
    <alternativeName>
        <fullName evidence="11">Isopentenyl diphosphate:dimethylallyl diphosphate isomerase</fullName>
    </alternativeName>
    <alternativeName>
        <fullName evidence="11">Isopentenyl pyrophosphate isomerase</fullName>
    </alternativeName>
    <alternativeName>
        <fullName evidence="11">Type 2 isopentenyl diphosphate isomerase</fullName>
        <shortName evidence="11">IDI-2</shortName>
    </alternativeName>
</protein>
<dbReference type="EMBL" id="FSRN01000001">
    <property type="protein sequence ID" value="SIO24781.1"/>
    <property type="molecule type" value="Genomic_DNA"/>
</dbReference>
<reference evidence="14" key="1">
    <citation type="submission" date="2016-11" db="EMBL/GenBank/DDBJ databases">
        <authorList>
            <person name="Varghese N."/>
            <person name="Submissions S."/>
        </authorList>
    </citation>
    <scope>NUCLEOTIDE SEQUENCE [LARGE SCALE GENOMIC DNA]</scope>
    <source>
        <strain evidence="14">313</strain>
    </source>
</reference>
<sequence>MKPTNNRKNEHVSLAEKFAKETRKSDFDSFRFVHHSFPEMSVADAAISTSFATLDMDSPFYINAITGGSSWTKKVNEKLALIARETGIAMATGSISAALKDPSVKDSFTIIRETNPNGKLFANLGAGQTLENAKKAVDLIQADALQIHINSPQEIIMPEGDRDFSNWLTDLEKIVQQVSVPVIVKEVGFGMSRETIQQLSSIGVQTIDISGQGGTNFAQIENYRRVSDKFDYLEDWGQSTVISLIEAQPFIDKIEILASGGIRDPLDIVKSLALGARAVGISGLFLHMALRDGVEATILEVNAWKKQIASIMTLLGKKSINDLNQTDVILLGEVKDWCDVRNIDASLFANRSSQNR</sequence>
<evidence type="ECO:0000313" key="13">
    <source>
        <dbReference type="EMBL" id="SIO24781.1"/>
    </source>
</evidence>
<dbReference type="InterPro" id="IPR000262">
    <property type="entry name" value="FMN-dep_DH"/>
</dbReference>
<dbReference type="NCBIfam" id="TIGR02151">
    <property type="entry name" value="IPP_isom_2"/>
    <property type="match status" value="1"/>
</dbReference>
<dbReference type="OrthoDB" id="9795032at2"/>
<dbReference type="Pfam" id="PF01070">
    <property type="entry name" value="FMN_dh"/>
    <property type="match status" value="1"/>
</dbReference>
<dbReference type="InterPro" id="IPR013785">
    <property type="entry name" value="Aldolase_TIM"/>
</dbReference>
<dbReference type="PANTHER" id="PTHR43665">
    <property type="entry name" value="ISOPENTENYL-DIPHOSPHATE DELTA-ISOMERASE"/>
    <property type="match status" value="1"/>
</dbReference>
<dbReference type="PIRSF" id="PIRSF003314">
    <property type="entry name" value="IPP_isomerase"/>
    <property type="match status" value="1"/>
</dbReference>
<keyword evidence="3 11" id="KW-0285">Flavoprotein</keyword>
<evidence type="ECO:0000256" key="3">
    <source>
        <dbReference type="ARBA" id="ARBA00022630"/>
    </source>
</evidence>
<keyword evidence="6 11" id="KW-0460">Magnesium</keyword>
<dbReference type="EC" id="5.3.3.2" evidence="11"/>
<dbReference type="PANTHER" id="PTHR43665:SF1">
    <property type="entry name" value="ISOPENTENYL-DIPHOSPHATE DELTA-ISOMERASE"/>
    <property type="match status" value="1"/>
</dbReference>
<comment type="function">
    <text evidence="11">Involved in the biosynthesis of isoprenoids. Catalyzes the 1,3-allylic rearrangement of the homoallylic substrate isopentenyl (IPP) to its allylic isomer, dimethylallyl diphosphate (DMAPP).</text>
</comment>
<evidence type="ECO:0000256" key="5">
    <source>
        <dbReference type="ARBA" id="ARBA00022723"/>
    </source>
</evidence>
<dbReference type="AlphaFoldDB" id="A0A1N6HYF2"/>
<feature type="binding site" evidence="11">
    <location>
        <begin position="261"/>
        <end position="263"/>
    </location>
    <ligand>
        <name>FMN</name>
        <dbReference type="ChEBI" id="CHEBI:58210"/>
    </ligand>
</feature>
<dbReference type="eggNOG" id="COG1304">
    <property type="taxonomic scope" value="Bacteria"/>
</dbReference>
<evidence type="ECO:0000259" key="12">
    <source>
        <dbReference type="Pfam" id="PF01070"/>
    </source>
</evidence>
<dbReference type="GO" id="GO:0005737">
    <property type="term" value="C:cytoplasm"/>
    <property type="evidence" value="ECO:0007669"/>
    <property type="project" value="UniProtKB-SubCell"/>
</dbReference>
<evidence type="ECO:0000313" key="14">
    <source>
        <dbReference type="Proteomes" id="UP000184758"/>
    </source>
</evidence>
<feature type="binding site" evidence="11">
    <location>
        <position position="153"/>
    </location>
    <ligand>
        <name>substrate</name>
    </ligand>
</feature>
<feature type="binding site" evidence="11">
    <location>
        <position position="210"/>
    </location>
    <ligand>
        <name>FMN</name>
        <dbReference type="ChEBI" id="CHEBI:58210"/>
    </ligand>
</feature>
<dbReference type="GO" id="GO:0010181">
    <property type="term" value="F:FMN binding"/>
    <property type="evidence" value="ECO:0007669"/>
    <property type="project" value="UniProtKB-UniRule"/>
</dbReference>
<comment type="similarity">
    <text evidence="11">Belongs to the IPP isomerase type 2 family.</text>
</comment>
<dbReference type="SUPFAM" id="SSF51395">
    <property type="entry name" value="FMN-linked oxidoreductases"/>
    <property type="match status" value="1"/>
</dbReference>
<dbReference type="RefSeq" id="WP_034546031.1">
    <property type="nucleotide sequence ID" value="NZ_FSRN01000001.1"/>
</dbReference>